<dbReference type="RefSeq" id="WP_009337012.1">
    <property type="nucleotide sequence ID" value="NZ_CCAZ020000001.1"/>
</dbReference>
<dbReference type="InterPro" id="IPR008207">
    <property type="entry name" value="Sig_transdc_His_kin_Hpt_dom"/>
</dbReference>
<evidence type="ECO:0000313" key="4">
    <source>
        <dbReference type="Proteomes" id="UP000035762"/>
    </source>
</evidence>
<organism evidence="3 4">
    <name type="scientific">Afipia felis</name>
    <name type="common">Cat scratch disease bacillus</name>
    <dbReference type="NCBI Taxonomy" id="1035"/>
    <lineage>
        <taxon>Bacteria</taxon>
        <taxon>Pseudomonadati</taxon>
        <taxon>Pseudomonadota</taxon>
        <taxon>Alphaproteobacteria</taxon>
        <taxon>Hyphomicrobiales</taxon>
        <taxon>Nitrobacteraceae</taxon>
        <taxon>Afipia</taxon>
    </lineage>
</organism>
<dbReference type="InterPro" id="IPR036641">
    <property type="entry name" value="HPT_dom_sf"/>
</dbReference>
<dbReference type="STRING" id="1035.BN961_00771"/>
<evidence type="ECO:0000256" key="1">
    <source>
        <dbReference type="ARBA" id="ARBA00023012"/>
    </source>
</evidence>
<keyword evidence="4" id="KW-1185">Reference proteome</keyword>
<reference evidence="3 4" key="1">
    <citation type="journal article" date="2014" name="Genome Announc.">
        <title>Genome Sequence of Afipia felis Strain 76713, Isolated in Hospital Water Using an Amoeba Co-Culture Procedure.</title>
        <authorList>
            <person name="Benamar S."/>
            <person name="La Scola B."/>
            <person name="Croce O."/>
        </authorList>
    </citation>
    <scope>NUCLEOTIDE SEQUENCE [LARGE SCALE GENOMIC DNA]</scope>
    <source>
        <strain evidence="3 4">76713</strain>
    </source>
</reference>
<dbReference type="Gene3D" id="1.20.120.160">
    <property type="entry name" value="HPT domain"/>
    <property type="match status" value="1"/>
</dbReference>
<dbReference type="Pfam" id="PF01627">
    <property type="entry name" value="Hpt"/>
    <property type="match status" value="1"/>
</dbReference>
<proteinExistence type="predicted"/>
<dbReference type="GO" id="GO:0000160">
    <property type="term" value="P:phosphorelay signal transduction system"/>
    <property type="evidence" value="ECO:0007669"/>
    <property type="project" value="UniProtKB-KW"/>
</dbReference>
<sequence>MQFSIEQVPWMPSPPLVPMPMPLDLSYLRSMTLGDIRLEREVLEMFKAQTRDLLAQLAPRPENAAELAHTLKGSARAIGAFEVGEAAYALESGLREHSGFAAAFKQLRGSVDEAFAAIDAHLAGGNLSR</sequence>
<evidence type="ECO:0000259" key="2">
    <source>
        <dbReference type="Pfam" id="PF01627"/>
    </source>
</evidence>
<accession>A0A090MM93</accession>
<dbReference type="SUPFAM" id="SSF47226">
    <property type="entry name" value="Histidine-containing phosphotransfer domain, HPT domain"/>
    <property type="match status" value="1"/>
</dbReference>
<comment type="caution">
    <text evidence="3">The sequence shown here is derived from an EMBL/GenBank/DDBJ whole genome shotgun (WGS) entry which is preliminary data.</text>
</comment>
<name>A0A090MM93_AFIFE</name>
<evidence type="ECO:0000313" key="3">
    <source>
        <dbReference type="EMBL" id="CEG07382.1"/>
    </source>
</evidence>
<gene>
    <name evidence="3" type="ORF">BN961_00771</name>
</gene>
<dbReference type="AlphaFoldDB" id="A0A090MM93"/>
<dbReference type="GO" id="GO:0004672">
    <property type="term" value="F:protein kinase activity"/>
    <property type="evidence" value="ECO:0007669"/>
    <property type="project" value="UniProtKB-ARBA"/>
</dbReference>
<keyword evidence="1" id="KW-0902">Two-component regulatory system</keyword>
<dbReference type="Proteomes" id="UP000035762">
    <property type="component" value="Unassembled WGS sequence"/>
</dbReference>
<dbReference type="EMBL" id="CCAZ020000001">
    <property type="protein sequence ID" value="CEG07382.1"/>
    <property type="molecule type" value="Genomic_DNA"/>
</dbReference>
<feature type="domain" description="HPt" evidence="2">
    <location>
        <begin position="41"/>
        <end position="114"/>
    </location>
</feature>
<protein>
    <submittedName>
        <fullName evidence="3">Hpt domain protein</fullName>
    </submittedName>
</protein>